<comment type="caution">
    <text evidence="1">The sequence shown here is derived from an EMBL/GenBank/DDBJ whole genome shotgun (WGS) entry which is preliminary data.</text>
</comment>
<feature type="non-terminal residue" evidence="1">
    <location>
        <position position="211"/>
    </location>
</feature>
<dbReference type="SUPFAM" id="SSF101960">
    <property type="entry name" value="Stabilizer of iron transporter SufD"/>
    <property type="match status" value="1"/>
</dbReference>
<organism evidence="1">
    <name type="scientific">marine sediment metagenome</name>
    <dbReference type="NCBI Taxonomy" id="412755"/>
    <lineage>
        <taxon>unclassified sequences</taxon>
        <taxon>metagenomes</taxon>
        <taxon>ecological metagenomes</taxon>
    </lineage>
</organism>
<dbReference type="PANTHER" id="PTHR30508:SF6">
    <property type="entry name" value="UPF0051 PROTEIN MJ0034"/>
    <property type="match status" value="1"/>
</dbReference>
<accession>X1AY39</accession>
<dbReference type="AlphaFoldDB" id="X1AY39"/>
<name>X1AY39_9ZZZZ</name>
<dbReference type="GO" id="GO:0016226">
    <property type="term" value="P:iron-sulfur cluster assembly"/>
    <property type="evidence" value="ECO:0007669"/>
    <property type="project" value="InterPro"/>
</dbReference>
<reference evidence="1" key="1">
    <citation type="journal article" date="2014" name="Front. Microbiol.">
        <title>High frequency of phylogenetically diverse reductive dehalogenase-homologous genes in deep subseafloor sedimentary metagenomes.</title>
        <authorList>
            <person name="Kawai M."/>
            <person name="Futagami T."/>
            <person name="Toyoda A."/>
            <person name="Takaki Y."/>
            <person name="Nishi S."/>
            <person name="Hori S."/>
            <person name="Arai W."/>
            <person name="Tsubouchi T."/>
            <person name="Morono Y."/>
            <person name="Uchiyama I."/>
            <person name="Ito T."/>
            <person name="Fujiyama A."/>
            <person name="Inagaki F."/>
            <person name="Takami H."/>
        </authorList>
    </citation>
    <scope>NUCLEOTIDE SEQUENCE</scope>
    <source>
        <strain evidence="1">Expedition CK06-06</strain>
    </source>
</reference>
<gene>
    <name evidence="1" type="ORF">S01H4_14831</name>
</gene>
<protein>
    <recommendedName>
        <fullName evidence="2">SufBD protein</fullName>
    </recommendedName>
</protein>
<dbReference type="PANTHER" id="PTHR30508">
    <property type="entry name" value="FES CLUSTER ASSEMBLY PROTEIN SUF"/>
    <property type="match status" value="1"/>
</dbReference>
<evidence type="ECO:0008006" key="2">
    <source>
        <dbReference type="Google" id="ProtNLM"/>
    </source>
</evidence>
<dbReference type="InterPro" id="IPR055346">
    <property type="entry name" value="Fe-S_cluster_assembly_SufBD"/>
</dbReference>
<sequence length="211" mass="23584">MLVVKEYEGMLEAYDRAGGNLDALKSKEVGNLVIHKNKVLSTNEVEGIKVETEETETGVNIYFLVKEGAKIKYPVHLCFGILPKEGLQEIILKVEAQANSEINVIAHCIFPNAVNVIHKMDADINIGDNAKFCYHETHYHGEFGGVKVIPKAKIRVGKKGVWESTFSLIEGCVGTLDYDFEIFGEEKSISELMVKVFGKKEDDIKITEKIH</sequence>
<dbReference type="EMBL" id="BART01006498">
    <property type="protein sequence ID" value="GAG64686.1"/>
    <property type="molecule type" value="Genomic_DNA"/>
</dbReference>
<dbReference type="InterPro" id="IPR037284">
    <property type="entry name" value="SUF_FeS_clus_asmbl_SufBD_sf"/>
</dbReference>
<evidence type="ECO:0000313" key="1">
    <source>
        <dbReference type="EMBL" id="GAG64686.1"/>
    </source>
</evidence>
<proteinExistence type="predicted"/>